<dbReference type="EMBL" id="JARLKY010000064">
    <property type="protein sequence ID" value="MEC0230315.1"/>
    <property type="molecule type" value="Genomic_DNA"/>
</dbReference>
<evidence type="ECO:0000313" key="1">
    <source>
        <dbReference type="EMBL" id="MEC0230315.1"/>
    </source>
</evidence>
<evidence type="ECO:0000313" key="2">
    <source>
        <dbReference type="Proteomes" id="UP001338137"/>
    </source>
</evidence>
<accession>A0ABU6G826</accession>
<protein>
    <recommendedName>
        <fullName evidence="3">Phosphatidylinositol kinase</fullName>
    </recommendedName>
</protein>
<gene>
    <name evidence="1" type="ORF">P4I72_24590</name>
</gene>
<reference evidence="1 2" key="1">
    <citation type="submission" date="2023-03" db="EMBL/GenBank/DDBJ databases">
        <title>Bacillus Genome Sequencing.</title>
        <authorList>
            <person name="Dunlap C."/>
        </authorList>
    </citation>
    <scope>NUCLEOTIDE SEQUENCE [LARGE SCALE GENOMIC DNA]</scope>
    <source>
        <strain evidence="1 2">BD-533</strain>
    </source>
</reference>
<organism evidence="1 2">
    <name type="scientific">Paenibacillus alba</name>
    <dbReference type="NCBI Taxonomy" id="1197127"/>
    <lineage>
        <taxon>Bacteria</taxon>
        <taxon>Bacillati</taxon>
        <taxon>Bacillota</taxon>
        <taxon>Bacilli</taxon>
        <taxon>Bacillales</taxon>
        <taxon>Paenibacillaceae</taxon>
        <taxon>Paenibacillus</taxon>
    </lineage>
</organism>
<dbReference type="Proteomes" id="UP001338137">
    <property type="component" value="Unassembled WGS sequence"/>
</dbReference>
<proteinExistence type="predicted"/>
<sequence length="102" mass="11719">MNHQEAHDLCNKHMHRYVGVTMSDGTIHDGIVEHVDEVNLYLAVPIGSMELEQMRAFVPFPTPYPYFGNPYFYPGYGFGRRRFARQVLPLAGLLALSLLPYY</sequence>
<dbReference type="RefSeq" id="WP_173216665.1">
    <property type="nucleotide sequence ID" value="NZ_JABMKZ010000003.1"/>
</dbReference>
<keyword evidence="2" id="KW-1185">Reference proteome</keyword>
<evidence type="ECO:0008006" key="3">
    <source>
        <dbReference type="Google" id="ProtNLM"/>
    </source>
</evidence>
<name>A0ABU6G826_9BACL</name>
<comment type="caution">
    <text evidence="1">The sequence shown here is derived from an EMBL/GenBank/DDBJ whole genome shotgun (WGS) entry which is preliminary data.</text>
</comment>